<evidence type="ECO:0000313" key="2">
    <source>
        <dbReference type="EMBL" id="PMC81154.1"/>
    </source>
</evidence>
<accession>A0A2N6UHY8</accession>
<dbReference type="Pfam" id="PF19605">
    <property type="entry name" value="DUF6110"/>
    <property type="match status" value="1"/>
</dbReference>
<dbReference type="GeneID" id="84578824"/>
<dbReference type="Proteomes" id="UP000235658">
    <property type="component" value="Unassembled WGS sequence"/>
</dbReference>
<evidence type="ECO:0000256" key="1">
    <source>
        <dbReference type="SAM" id="Coils"/>
    </source>
</evidence>
<reference evidence="2 3" key="1">
    <citation type="submission" date="2017-09" db="EMBL/GenBank/DDBJ databases">
        <title>Bacterial strain isolated from the female urinary microbiota.</title>
        <authorList>
            <person name="Thomas-White K."/>
            <person name="Kumar N."/>
            <person name="Forster S."/>
            <person name="Putonti C."/>
            <person name="Lawley T."/>
            <person name="Wolfe A.J."/>
        </authorList>
    </citation>
    <scope>NUCLEOTIDE SEQUENCE [LARGE SCALE GENOMIC DNA]</scope>
    <source>
        <strain evidence="2 3">UMB0204</strain>
    </source>
</reference>
<feature type="coiled-coil region" evidence="1">
    <location>
        <begin position="77"/>
        <end position="112"/>
    </location>
</feature>
<sequence length="113" mass="12174">MIKLNKKILSAGAGVLAGAIGGKILTSKFAKKAAVATVQQGLKAKGAVDKTVENIKLTTDDIVAEAKVKNEIEERLEAEAKTNLDIENVAKKEAEEKVKEEVKEELKEEAKED</sequence>
<name>A0A2N6UHY8_9FIRM</name>
<dbReference type="EMBL" id="PNHP01000004">
    <property type="protein sequence ID" value="PMC81154.1"/>
    <property type="molecule type" value="Genomic_DNA"/>
</dbReference>
<gene>
    <name evidence="2" type="ORF">CJ192_06465</name>
</gene>
<organism evidence="2 3">
    <name type="scientific">Anaerococcus hydrogenalis</name>
    <dbReference type="NCBI Taxonomy" id="33029"/>
    <lineage>
        <taxon>Bacteria</taxon>
        <taxon>Bacillati</taxon>
        <taxon>Bacillota</taxon>
        <taxon>Tissierellia</taxon>
        <taxon>Tissierellales</taxon>
        <taxon>Peptoniphilaceae</taxon>
        <taxon>Anaerococcus</taxon>
    </lineage>
</organism>
<comment type="caution">
    <text evidence="2">The sequence shown here is derived from an EMBL/GenBank/DDBJ whole genome shotgun (WGS) entry which is preliminary data.</text>
</comment>
<dbReference type="AlphaFoldDB" id="A0A2N6UHY8"/>
<keyword evidence="1" id="KW-0175">Coiled coil</keyword>
<proteinExistence type="predicted"/>
<protein>
    <submittedName>
        <fullName evidence="2">DUF1490 domain-containing protein</fullName>
    </submittedName>
</protein>
<dbReference type="InterPro" id="IPR046092">
    <property type="entry name" value="DUF6110"/>
</dbReference>
<evidence type="ECO:0000313" key="3">
    <source>
        <dbReference type="Proteomes" id="UP000235658"/>
    </source>
</evidence>
<dbReference type="RefSeq" id="WP_102198203.1">
    <property type="nucleotide sequence ID" value="NZ_PNHP01000004.1"/>
</dbReference>